<reference evidence="1" key="1">
    <citation type="submission" date="2024-02" db="EMBL/GenBank/DDBJ databases">
        <title>Metagenome Assembled Genome of Zalaria obscura JY119.</title>
        <authorList>
            <person name="Vighnesh L."/>
            <person name="Jagadeeshwari U."/>
            <person name="Venkata Ramana C."/>
            <person name="Sasikala C."/>
        </authorList>
    </citation>
    <scope>NUCLEOTIDE SEQUENCE</scope>
    <source>
        <strain evidence="1">JY119</strain>
    </source>
</reference>
<accession>A0ACC3S8C7</accession>
<organism evidence="1 2">
    <name type="scientific">Zalaria obscura</name>
    <dbReference type="NCBI Taxonomy" id="2024903"/>
    <lineage>
        <taxon>Eukaryota</taxon>
        <taxon>Fungi</taxon>
        <taxon>Dikarya</taxon>
        <taxon>Ascomycota</taxon>
        <taxon>Pezizomycotina</taxon>
        <taxon>Dothideomycetes</taxon>
        <taxon>Dothideomycetidae</taxon>
        <taxon>Dothideales</taxon>
        <taxon>Zalariaceae</taxon>
        <taxon>Zalaria</taxon>
    </lineage>
</organism>
<keyword evidence="2" id="KW-1185">Reference proteome</keyword>
<dbReference type="Proteomes" id="UP001320706">
    <property type="component" value="Unassembled WGS sequence"/>
</dbReference>
<sequence>MRCSTGVQPESRTFAHWCKDLCATRDSLRLGNRSATNDPPTRTSNGNNRHHRGLAITTLSSGLMLFFSLTTTTAAWTSVLVVAGIGHGLVLNALNFTTQAVAFDADVAHAAAMYTFLRSLGMALGVSLGSTVFQNLLRHKLQQLALPLSIASDAVGFITILHSLPPSWQTRTEVLTAYLHGLNGVWAMLTAICGIALLSSFLITPRSLERARKGDPKLGLQIRTESQERVLKYLSEPKTPTALGLPMSPSQAEWNWQPAVSPTLSPLGLEQRKRQGTVLQ</sequence>
<proteinExistence type="predicted"/>
<protein>
    <submittedName>
        <fullName evidence="1">Uncharacterized protein</fullName>
    </submittedName>
</protein>
<comment type="caution">
    <text evidence="1">The sequence shown here is derived from an EMBL/GenBank/DDBJ whole genome shotgun (WGS) entry which is preliminary data.</text>
</comment>
<evidence type="ECO:0000313" key="2">
    <source>
        <dbReference type="Proteomes" id="UP001320706"/>
    </source>
</evidence>
<evidence type="ECO:0000313" key="1">
    <source>
        <dbReference type="EMBL" id="KAK8200934.1"/>
    </source>
</evidence>
<dbReference type="EMBL" id="JAMKPW020000038">
    <property type="protein sequence ID" value="KAK8200934.1"/>
    <property type="molecule type" value="Genomic_DNA"/>
</dbReference>
<name>A0ACC3S8C7_9PEZI</name>
<gene>
    <name evidence="1" type="ORF">M8818_006253</name>
</gene>